<feature type="coiled-coil region" evidence="1">
    <location>
        <begin position="26"/>
        <end position="60"/>
    </location>
</feature>
<keyword evidence="2" id="KW-1133">Transmembrane helix</keyword>
<gene>
    <name evidence="3" type="ORF">J2S44_006546</name>
</gene>
<reference evidence="3 4" key="1">
    <citation type="submission" date="2023-07" db="EMBL/GenBank/DDBJ databases">
        <title>Sequencing the genomes of 1000 actinobacteria strains.</title>
        <authorList>
            <person name="Klenk H.-P."/>
        </authorList>
    </citation>
    <scope>NUCLEOTIDE SEQUENCE [LARGE SCALE GENOMIC DNA]</scope>
    <source>
        <strain evidence="3 4">DSM 44711</strain>
    </source>
</reference>
<keyword evidence="2" id="KW-0812">Transmembrane</keyword>
<feature type="transmembrane region" description="Helical" evidence="2">
    <location>
        <begin position="190"/>
        <end position="213"/>
    </location>
</feature>
<dbReference type="RefSeq" id="WP_310421742.1">
    <property type="nucleotide sequence ID" value="NZ_JAVDYC010000001.1"/>
</dbReference>
<evidence type="ECO:0000313" key="4">
    <source>
        <dbReference type="Proteomes" id="UP001183629"/>
    </source>
</evidence>
<evidence type="ECO:0000313" key="3">
    <source>
        <dbReference type="EMBL" id="MDR7326296.1"/>
    </source>
</evidence>
<organism evidence="3 4">
    <name type="scientific">Catenuloplanes niger</name>
    <dbReference type="NCBI Taxonomy" id="587534"/>
    <lineage>
        <taxon>Bacteria</taxon>
        <taxon>Bacillati</taxon>
        <taxon>Actinomycetota</taxon>
        <taxon>Actinomycetes</taxon>
        <taxon>Micromonosporales</taxon>
        <taxon>Micromonosporaceae</taxon>
        <taxon>Catenuloplanes</taxon>
    </lineage>
</organism>
<accession>A0AAE3ZV27</accession>
<keyword evidence="1" id="KW-0175">Coiled coil</keyword>
<sequence length="216" mass="22729">MTSYRELIRSLAGIDAEVDTHRAEARDWYERTVANAEAKYREAEQRAAAADARLRDANRHADDIDMRVYDAWGETTARFGRIGAAPSAVLPPDGDRRGAEEWLMDAHAQLARSGRRAGLPEQTRNILVALGVLGGVLAGLAGFGVRAAGDSVGGDLAVVLPVLALLLTLALGPIIALLAAKVYADRRGAVLESGAVSVLVVSALVTAGLAIVVQNV</sequence>
<proteinExistence type="predicted"/>
<comment type="caution">
    <text evidence="3">The sequence shown here is derived from an EMBL/GenBank/DDBJ whole genome shotgun (WGS) entry which is preliminary data.</text>
</comment>
<feature type="transmembrane region" description="Helical" evidence="2">
    <location>
        <begin position="157"/>
        <end position="178"/>
    </location>
</feature>
<name>A0AAE3ZV27_9ACTN</name>
<dbReference type="AlphaFoldDB" id="A0AAE3ZV27"/>
<evidence type="ECO:0000256" key="1">
    <source>
        <dbReference type="SAM" id="Coils"/>
    </source>
</evidence>
<dbReference type="Proteomes" id="UP001183629">
    <property type="component" value="Unassembled WGS sequence"/>
</dbReference>
<feature type="transmembrane region" description="Helical" evidence="2">
    <location>
        <begin position="125"/>
        <end position="145"/>
    </location>
</feature>
<keyword evidence="2" id="KW-0472">Membrane</keyword>
<evidence type="ECO:0000256" key="2">
    <source>
        <dbReference type="SAM" id="Phobius"/>
    </source>
</evidence>
<dbReference type="EMBL" id="JAVDYC010000001">
    <property type="protein sequence ID" value="MDR7326296.1"/>
    <property type="molecule type" value="Genomic_DNA"/>
</dbReference>
<protein>
    <submittedName>
        <fullName evidence="3">Uncharacterized protein</fullName>
    </submittedName>
</protein>
<keyword evidence="4" id="KW-1185">Reference proteome</keyword>